<feature type="transmembrane region" description="Helical" evidence="1">
    <location>
        <begin position="27"/>
        <end position="48"/>
    </location>
</feature>
<evidence type="ECO:0000256" key="1">
    <source>
        <dbReference type="SAM" id="Phobius"/>
    </source>
</evidence>
<dbReference type="EMBL" id="HBGV01005342">
    <property type="protein sequence ID" value="CAD9478951.1"/>
    <property type="molecule type" value="Transcribed_RNA"/>
</dbReference>
<evidence type="ECO:0000313" key="2">
    <source>
        <dbReference type="EMBL" id="CAD9478951.1"/>
    </source>
</evidence>
<keyword evidence="1" id="KW-0472">Membrane</keyword>
<protein>
    <submittedName>
        <fullName evidence="2">Uncharacterized protein</fullName>
    </submittedName>
</protein>
<dbReference type="AlphaFoldDB" id="A0A7S2MEK2"/>
<organism evidence="2">
    <name type="scientific">Helicotheca tamesis</name>
    <dbReference type="NCBI Taxonomy" id="374047"/>
    <lineage>
        <taxon>Eukaryota</taxon>
        <taxon>Sar</taxon>
        <taxon>Stramenopiles</taxon>
        <taxon>Ochrophyta</taxon>
        <taxon>Bacillariophyta</taxon>
        <taxon>Mediophyceae</taxon>
        <taxon>Lithodesmiophycidae</taxon>
        <taxon>Lithodesmiales</taxon>
        <taxon>Lithodesmiaceae</taxon>
        <taxon>Helicotheca</taxon>
    </lineage>
</organism>
<gene>
    <name evidence="2" type="ORF">HTAM1171_LOCUS3198</name>
</gene>
<feature type="transmembrane region" description="Helical" evidence="1">
    <location>
        <begin position="268"/>
        <end position="286"/>
    </location>
</feature>
<feature type="transmembrane region" description="Helical" evidence="1">
    <location>
        <begin position="69"/>
        <end position="87"/>
    </location>
</feature>
<feature type="transmembrane region" description="Helical" evidence="1">
    <location>
        <begin position="201"/>
        <end position="222"/>
    </location>
</feature>
<sequence length="291" mass="33604">MIWSTLLSIKEPFEEKNEKNEENHKTFIWWTLLVSIAALNISLWLWTYSILSCHNGDKANIVDPDPYQRYHLILSGVYVFVCAYRSVLPRIDLERYCLFDTWWSSIFLGRSAATIAEISFSAQVSLFLYRLGYIHGHPFAQNLSLVLVPLITIAQIFCWCGVVTSNHLYHAIEESIWAISSAFIGFTLATFSFYHADNSSIFLLGVCGSIASALFFTFMVTVDVPMYLDRFNHGRKIGRVHTSPYHGSYDAWNRRVVTSSWKVWKQETYWLTGYFSSAVWLSLLFVHMPVQ</sequence>
<keyword evidence="1" id="KW-1133">Transmembrane helix</keyword>
<feature type="transmembrane region" description="Helical" evidence="1">
    <location>
        <begin position="176"/>
        <end position="194"/>
    </location>
</feature>
<proteinExistence type="predicted"/>
<keyword evidence="1" id="KW-0812">Transmembrane</keyword>
<reference evidence="2" key="1">
    <citation type="submission" date="2021-01" db="EMBL/GenBank/DDBJ databases">
        <authorList>
            <person name="Corre E."/>
            <person name="Pelletier E."/>
            <person name="Niang G."/>
            <person name="Scheremetjew M."/>
            <person name="Finn R."/>
            <person name="Kale V."/>
            <person name="Holt S."/>
            <person name="Cochrane G."/>
            <person name="Meng A."/>
            <person name="Brown T."/>
            <person name="Cohen L."/>
        </authorList>
    </citation>
    <scope>NUCLEOTIDE SEQUENCE</scope>
    <source>
        <strain evidence="2">CCMP826</strain>
    </source>
</reference>
<accession>A0A7S2MEK2</accession>
<feature type="transmembrane region" description="Helical" evidence="1">
    <location>
        <begin position="143"/>
        <end position="164"/>
    </location>
</feature>
<name>A0A7S2MEK2_9STRA</name>